<dbReference type="Proteomes" id="UP001174909">
    <property type="component" value="Unassembled WGS sequence"/>
</dbReference>
<proteinExistence type="predicted"/>
<keyword evidence="2" id="KW-1185">Reference proteome</keyword>
<reference evidence="1" key="1">
    <citation type="submission" date="2023-03" db="EMBL/GenBank/DDBJ databases">
        <authorList>
            <person name="Steffen K."/>
            <person name="Cardenas P."/>
        </authorList>
    </citation>
    <scope>NUCLEOTIDE SEQUENCE</scope>
</reference>
<sequence>MRLSNIRMVKPERCWYGGRLSHRNASQEAAVPGYRRPAKQILISLQQPKRDLR</sequence>
<name>A0AA35TMG0_GEOBA</name>
<organism evidence="1 2">
    <name type="scientific">Geodia barretti</name>
    <name type="common">Barrett's horny sponge</name>
    <dbReference type="NCBI Taxonomy" id="519541"/>
    <lineage>
        <taxon>Eukaryota</taxon>
        <taxon>Metazoa</taxon>
        <taxon>Porifera</taxon>
        <taxon>Demospongiae</taxon>
        <taxon>Heteroscleromorpha</taxon>
        <taxon>Tetractinellida</taxon>
        <taxon>Astrophorina</taxon>
        <taxon>Geodiidae</taxon>
        <taxon>Geodia</taxon>
    </lineage>
</organism>
<gene>
    <name evidence="1" type="ORF">GBAR_LOCUS27925</name>
</gene>
<evidence type="ECO:0000313" key="1">
    <source>
        <dbReference type="EMBL" id="CAI8050908.1"/>
    </source>
</evidence>
<dbReference type="EMBL" id="CASHTH010003886">
    <property type="protein sequence ID" value="CAI8050908.1"/>
    <property type="molecule type" value="Genomic_DNA"/>
</dbReference>
<comment type="caution">
    <text evidence="1">The sequence shown here is derived from an EMBL/GenBank/DDBJ whole genome shotgun (WGS) entry which is preliminary data.</text>
</comment>
<evidence type="ECO:0000313" key="2">
    <source>
        <dbReference type="Proteomes" id="UP001174909"/>
    </source>
</evidence>
<dbReference type="AlphaFoldDB" id="A0AA35TMG0"/>
<protein>
    <submittedName>
        <fullName evidence="1">Uncharacterized protein</fullName>
    </submittedName>
</protein>
<accession>A0AA35TMG0</accession>